<comment type="similarity">
    <text evidence="1">Belongs to the HSP15 family.</text>
</comment>
<evidence type="ECO:0000256" key="1">
    <source>
        <dbReference type="ARBA" id="ARBA00008396"/>
    </source>
</evidence>
<protein>
    <submittedName>
        <fullName evidence="5">Heat shock protein 15</fullName>
    </submittedName>
</protein>
<name>A0A644Z8V6_9ZZZZ</name>
<dbReference type="AlphaFoldDB" id="A0A644Z8V6"/>
<keyword evidence="3" id="KW-0238">DNA-binding</keyword>
<comment type="caution">
    <text evidence="5">The sequence shown here is derived from an EMBL/GenBank/DDBJ whole genome shotgun (WGS) entry which is preliminary data.</text>
</comment>
<organism evidence="5">
    <name type="scientific">bioreactor metagenome</name>
    <dbReference type="NCBI Taxonomy" id="1076179"/>
    <lineage>
        <taxon>unclassified sequences</taxon>
        <taxon>metagenomes</taxon>
        <taxon>ecological metagenomes</taxon>
    </lineage>
</organism>
<dbReference type="Pfam" id="PF01479">
    <property type="entry name" value="S4"/>
    <property type="match status" value="1"/>
</dbReference>
<feature type="domain" description="RNA-binding S4" evidence="4">
    <location>
        <begin position="1"/>
        <end position="47"/>
    </location>
</feature>
<keyword evidence="2" id="KW-0694">RNA-binding</keyword>
<dbReference type="CDD" id="cd00165">
    <property type="entry name" value="S4"/>
    <property type="match status" value="1"/>
</dbReference>
<proteinExistence type="inferred from homology"/>
<dbReference type="InterPro" id="IPR036986">
    <property type="entry name" value="S4_RNA-bd_sf"/>
</dbReference>
<sequence length="121" mass="14317">MRIDKFLWDVRIYKTRTLATEACRNGRVSIRDHEVKPAREVVVGDVIVIKLHAYTRTIKIVDFPKSRVGAKLLPSYILELTPEEEFKKLDMVRERLVLQRPKGLGRPTKKDRRELDEWMDE</sequence>
<evidence type="ECO:0000313" key="5">
    <source>
        <dbReference type="EMBL" id="MPM37316.1"/>
    </source>
</evidence>
<dbReference type="GO" id="GO:0003727">
    <property type="term" value="F:single-stranded RNA binding"/>
    <property type="evidence" value="ECO:0007669"/>
    <property type="project" value="InterPro"/>
</dbReference>
<evidence type="ECO:0000256" key="3">
    <source>
        <dbReference type="ARBA" id="ARBA00023125"/>
    </source>
</evidence>
<dbReference type="GO" id="GO:0043023">
    <property type="term" value="F:ribosomal large subunit binding"/>
    <property type="evidence" value="ECO:0007669"/>
    <property type="project" value="InterPro"/>
</dbReference>
<evidence type="ECO:0000256" key="2">
    <source>
        <dbReference type="ARBA" id="ARBA00022884"/>
    </source>
</evidence>
<keyword evidence="5" id="KW-0346">Stress response</keyword>
<dbReference type="InterPro" id="IPR025708">
    <property type="entry name" value="HSP15"/>
</dbReference>
<dbReference type="Gene3D" id="3.10.290.10">
    <property type="entry name" value="RNA-binding S4 domain"/>
    <property type="match status" value="1"/>
</dbReference>
<evidence type="ECO:0000259" key="4">
    <source>
        <dbReference type="Pfam" id="PF01479"/>
    </source>
</evidence>
<dbReference type="SUPFAM" id="SSF55174">
    <property type="entry name" value="Alpha-L RNA-binding motif"/>
    <property type="match status" value="1"/>
</dbReference>
<dbReference type="InterPro" id="IPR002942">
    <property type="entry name" value="S4_RNA-bd"/>
</dbReference>
<dbReference type="PROSITE" id="PS50889">
    <property type="entry name" value="S4"/>
    <property type="match status" value="1"/>
</dbReference>
<dbReference type="GO" id="GO:0034605">
    <property type="term" value="P:cellular response to heat"/>
    <property type="evidence" value="ECO:0007669"/>
    <property type="project" value="InterPro"/>
</dbReference>
<dbReference type="PIRSF" id="PIRSF016821">
    <property type="entry name" value="HSP15"/>
    <property type="match status" value="1"/>
</dbReference>
<gene>
    <name evidence="5" type="primary">hslR_8</name>
    <name evidence="5" type="ORF">SDC9_83926</name>
</gene>
<dbReference type="EMBL" id="VSSQ01007903">
    <property type="protein sequence ID" value="MPM37316.1"/>
    <property type="molecule type" value="Genomic_DNA"/>
</dbReference>
<dbReference type="GO" id="GO:0003677">
    <property type="term" value="F:DNA binding"/>
    <property type="evidence" value="ECO:0007669"/>
    <property type="project" value="UniProtKB-KW"/>
</dbReference>
<accession>A0A644Z8V6</accession>
<reference evidence="5" key="1">
    <citation type="submission" date="2019-08" db="EMBL/GenBank/DDBJ databases">
        <authorList>
            <person name="Kucharzyk K."/>
            <person name="Murdoch R.W."/>
            <person name="Higgins S."/>
            <person name="Loffler F."/>
        </authorList>
    </citation>
    <scope>NUCLEOTIDE SEQUENCE</scope>
</reference>